<dbReference type="InterPro" id="IPR027417">
    <property type="entry name" value="P-loop_NTPase"/>
</dbReference>
<dbReference type="OrthoDB" id="10314340at2759"/>
<dbReference type="AlphaFoldDB" id="A0A2V3J175"/>
<protein>
    <recommendedName>
        <fullName evidence="3">Sulfotransferase domain-containing protein</fullName>
    </recommendedName>
</protein>
<evidence type="ECO:0000313" key="1">
    <source>
        <dbReference type="EMBL" id="PXF47697.1"/>
    </source>
</evidence>
<proteinExistence type="predicted"/>
<gene>
    <name evidence="1" type="ORF">BWQ96_02559</name>
</gene>
<evidence type="ECO:0000313" key="2">
    <source>
        <dbReference type="Proteomes" id="UP000247409"/>
    </source>
</evidence>
<reference evidence="1 2" key="1">
    <citation type="journal article" date="2018" name="Mol. Biol. Evol.">
        <title>Analysis of the draft genome of the red seaweed Gracilariopsis chorda provides insights into genome size evolution in Rhodophyta.</title>
        <authorList>
            <person name="Lee J."/>
            <person name="Yang E.C."/>
            <person name="Graf L."/>
            <person name="Yang J.H."/>
            <person name="Qiu H."/>
            <person name="Zel Zion U."/>
            <person name="Chan C.X."/>
            <person name="Stephens T.G."/>
            <person name="Weber A.P.M."/>
            <person name="Boo G.H."/>
            <person name="Boo S.M."/>
            <person name="Kim K.M."/>
            <person name="Shin Y."/>
            <person name="Jung M."/>
            <person name="Lee S.J."/>
            <person name="Yim H.S."/>
            <person name="Lee J.H."/>
            <person name="Bhattacharya D."/>
            <person name="Yoon H.S."/>
        </authorList>
    </citation>
    <scope>NUCLEOTIDE SEQUENCE [LARGE SCALE GENOMIC DNA]</scope>
    <source>
        <strain evidence="1 2">SKKU-2015</strain>
        <tissue evidence="1">Whole body</tissue>
    </source>
</reference>
<dbReference type="Proteomes" id="UP000247409">
    <property type="component" value="Unassembled WGS sequence"/>
</dbReference>
<dbReference type="SUPFAM" id="SSF52540">
    <property type="entry name" value="P-loop containing nucleoside triphosphate hydrolases"/>
    <property type="match status" value="1"/>
</dbReference>
<dbReference type="Gene3D" id="3.40.50.300">
    <property type="entry name" value="P-loop containing nucleotide triphosphate hydrolases"/>
    <property type="match status" value="1"/>
</dbReference>
<name>A0A2V3J175_9FLOR</name>
<sequence>MKAAAPRREMRMLALVALAAVASTVSLFYSLSRPALDVERLESRLRLIEQYARAGADVPPPPAPIVTTVPSAHSSQKRLIFYNRPPKTGSTTVRIAVKRALDEREMRAAKCFNMIEWNEMGLKTIIHRRDVDFYGCHTRLTTERYDFVSRLRGGNVTFVTNTREPSNIVLSAYLQANRDRNVADITDPAEMDKEIERYKQHVESYPVDALYRYHGASVPLTKCPHEWVHEDAMRAIAERYEVVIDLSRPEESTAMMETVTGLRPDFTGHYNERTTDTSGKMLTALKNIDTSHKTCGNELVHKVLMQQFNIIKDRLMQNRCFDEDSGGYTLCEKAVLKKEDITERSRQESYAARDALRKVVDEAAANKE</sequence>
<evidence type="ECO:0008006" key="3">
    <source>
        <dbReference type="Google" id="ProtNLM"/>
    </source>
</evidence>
<keyword evidence="2" id="KW-1185">Reference proteome</keyword>
<organism evidence="1 2">
    <name type="scientific">Gracilariopsis chorda</name>
    <dbReference type="NCBI Taxonomy" id="448386"/>
    <lineage>
        <taxon>Eukaryota</taxon>
        <taxon>Rhodophyta</taxon>
        <taxon>Florideophyceae</taxon>
        <taxon>Rhodymeniophycidae</taxon>
        <taxon>Gracilariales</taxon>
        <taxon>Gracilariaceae</taxon>
        <taxon>Gracilariopsis</taxon>
    </lineage>
</organism>
<accession>A0A2V3J175</accession>
<comment type="caution">
    <text evidence="1">The sequence shown here is derived from an EMBL/GenBank/DDBJ whole genome shotgun (WGS) entry which is preliminary data.</text>
</comment>
<dbReference type="EMBL" id="NBIV01000021">
    <property type="protein sequence ID" value="PXF47697.1"/>
    <property type="molecule type" value="Genomic_DNA"/>
</dbReference>